<dbReference type="SUPFAM" id="SSF53271">
    <property type="entry name" value="PRTase-like"/>
    <property type="match status" value="1"/>
</dbReference>
<dbReference type="NCBIfam" id="TIGR01134">
    <property type="entry name" value="purF"/>
    <property type="match status" value="1"/>
</dbReference>
<evidence type="ECO:0000256" key="9">
    <source>
        <dbReference type="PIRSR" id="PIRSR000485-1"/>
    </source>
</evidence>
<dbReference type="PIRSF" id="PIRSF000485">
    <property type="entry name" value="Amd_phspho_trans"/>
    <property type="match status" value="1"/>
</dbReference>
<proteinExistence type="inferred from homology"/>
<comment type="function">
    <text evidence="7">Catalyzes the formation of phosphoribosylamine from phosphoribosylpyrophosphate (PRPP) and glutamine.</text>
</comment>
<reference evidence="13" key="1">
    <citation type="journal article" date="2021" name="PeerJ">
        <title>Extensive microbial diversity within the chicken gut microbiome revealed by metagenomics and culture.</title>
        <authorList>
            <person name="Gilroy R."/>
            <person name="Ravi A."/>
            <person name="Getino M."/>
            <person name="Pursley I."/>
            <person name="Horton D.L."/>
            <person name="Alikhan N.F."/>
            <person name="Baker D."/>
            <person name="Gharbi K."/>
            <person name="Hall N."/>
            <person name="Watson M."/>
            <person name="Adriaenssens E.M."/>
            <person name="Foster-Nyarko E."/>
            <person name="Jarju S."/>
            <person name="Secka A."/>
            <person name="Antonio M."/>
            <person name="Oren A."/>
            <person name="Chaudhuri R.R."/>
            <person name="La Ragione R."/>
            <person name="Hildebrand F."/>
            <person name="Pallen M.J."/>
        </authorList>
    </citation>
    <scope>NUCLEOTIDE SEQUENCE</scope>
    <source>
        <strain evidence="13">Gambia15-2214</strain>
    </source>
</reference>
<dbReference type="InterPro" id="IPR000836">
    <property type="entry name" value="PRTase_dom"/>
</dbReference>
<dbReference type="GO" id="GO:0009113">
    <property type="term" value="P:purine nucleobase biosynthetic process"/>
    <property type="evidence" value="ECO:0007669"/>
    <property type="project" value="UniProtKB-UniRule"/>
</dbReference>
<feature type="binding site" evidence="7 11">
    <location>
        <position position="460"/>
    </location>
    <ligand>
        <name>[4Fe-4S] cluster</name>
        <dbReference type="ChEBI" id="CHEBI:49883"/>
    </ligand>
</feature>
<evidence type="ECO:0000256" key="1">
    <source>
        <dbReference type="ARBA" id="ARBA00005209"/>
    </source>
</evidence>
<dbReference type="InterPro" id="IPR005854">
    <property type="entry name" value="PurF"/>
</dbReference>
<keyword evidence="7 11" id="KW-0408">Iron</keyword>
<dbReference type="InterPro" id="IPR035584">
    <property type="entry name" value="PurF_N"/>
</dbReference>
<keyword evidence="4 7" id="KW-0808">Transferase</keyword>
<keyword evidence="5 7" id="KW-0658">Purine biosynthesis</keyword>
<sequence>MADFDNTLDTDEGKLQEKCGIMGVFLTGENPDPKITASKMVYYGLYALQHRGQESAGIAVSDGQKIETHKAMGLVSDVFTAEKLEKLQGNIAIGHVLYSTSGAAQIENAQPFVTTFKLGGIAVAHNGALVNYEQLKEFLEETGSTFTSTSDTEVISKLIAKSYKKGLDRALTDTIQMIKGSFALTVMTENSLIGARDPNGIRPLCLGKLDNGWILASESCAIDSVGGTFVRDIQPGEIVIINNDGVLSFEFGERTAKRTCIFEYIYFARPDSVMDGIAVQEARLRMGAVLAQESPVPADVVIGVPDSGLGAAMGYAKASNIPYAMGIVKNKYIGRTFIAPTQAERERLVFVKLNALKNDVNGKRVVIIDDSIVRGTTCRRLIQILRRAGAKEVHFRVSSPPVKFPCYFGIDTPCRADLISSSCSTEEICKKIGADSLAFISPEGMLKALRDINEKTYGYCTGCFSGEYPVPVPGEINGLRN</sequence>
<protein>
    <recommendedName>
        <fullName evidence="7">Amidophosphoribosyltransferase</fullName>
        <shortName evidence="7">ATase</shortName>
        <ecNumber evidence="7">2.4.2.14</ecNumber>
    </recommendedName>
    <alternativeName>
        <fullName evidence="7">Glutamine phosphoribosylpyrophosphate amidotransferase</fullName>
        <shortName evidence="7">GPATase</shortName>
    </alternativeName>
</protein>
<comment type="cofactor">
    <cofactor evidence="7 11">
        <name>[4Fe-4S] cluster</name>
        <dbReference type="ChEBI" id="CHEBI:49883"/>
    </cofactor>
    <text evidence="7 11">Binds 1 [4Fe-4S] cluster per subunit.</text>
</comment>
<feature type="domain" description="Glutamine amidotransferase type-2" evidence="12">
    <location>
        <begin position="19"/>
        <end position="244"/>
    </location>
</feature>
<dbReference type="GO" id="GO:0004044">
    <property type="term" value="F:amidophosphoribosyltransferase activity"/>
    <property type="evidence" value="ECO:0007669"/>
    <property type="project" value="UniProtKB-UniRule"/>
</dbReference>
<feature type="binding site" evidence="7 10">
    <location>
        <position position="307"/>
    </location>
    <ligand>
        <name>Mg(2+)</name>
        <dbReference type="ChEBI" id="CHEBI:18420"/>
    </ligand>
</feature>
<dbReference type="SUPFAM" id="SSF56235">
    <property type="entry name" value="N-terminal nucleophile aminohydrolases (Ntn hydrolases)"/>
    <property type="match status" value="1"/>
</dbReference>
<dbReference type="GO" id="GO:0051539">
    <property type="term" value="F:4 iron, 4 sulfur cluster binding"/>
    <property type="evidence" value="ECO:0007669"/>
    <property type="project" value="UniProtKB-KW"/>
</dbReference>
<dbReference type="Proteomes" id="UP000823914">
    <property type="component" value="Unassembled WGS sequence"/>
</dbReference>
<dbReference type="AlphaFoldDB" id="A0A9E2NXX8"/>
<feature type="binding site" evidence="7 11">
    <location>
        <position position="406"/>
    </location>
    <ligand>
        <name>[4Fe-4S] cluster</name>
        <dbReference type="ChEBI" id="CHEBI:49883"/>
    </ligand>
</feature>
<keyword evidence="7 10" id="KW-0479">Metal-binding</keyword>
<dbReference type="EC" id="2.4.2.14" evidence="7"/>
<evidence type="ECO:0000256" key="2">
    <source>
        <dbReference type="ARBA" id="ARBA00010138"/>
    </source>
</evidence>
<keyword evidence="7 11" id="KW-0411">Iron-sulfur</keyword>
<dbReference type="GO" id="GO:0006189">
    <property type="term" value="P:'de novo' IMP biosynthetic process"/>
    <property type="evidence" value="ECO:0007669"/>
    <property type="project" value="UniProtKB-UniRule"/>
</dbReference>
<dbReference type="PANTHER" id="PTHR11907">
    <property type="entry name" value="AMIDOPHOSPHORIBOSYLTRANSFERASE"/>
    <property type="match status" value="1"/>
</dbReference>
<accession>A0A9E2NXX8</accession>
<dbReference type="GO" id="GO:0000287">
    <property type="term" value="F:magnesium ion binding"/>
    <property type="evidence" value="ECO:0007669"/>
    <property type="project" value="UniProtKB-UniRule"/>
</dbReference>
<dbReference type="CDD" id="cd06223">
    <property type="entry name" value="PRTases_typeI"/>
    <property type="match status" value="1"/>
</dbReference>
<evidence type="ECO:0000256" key="8">
    <source>
        <dbReference type="PIRNR" id="PIRNR000485"/>
    </source>
</evidence>
<dbReference type="Pfam" id="PF00156">
    <property type="entry name" value="Pribosyltran"/>
    <property type="match status" value="1"/>
</dbReference>
<dbReference type="Gene3D" id="3.40.50.2020">
    <property type="match status" value="1"/>
</dbReference>
<evidence type="ECO:0000259" key="12">
    <source>
        <dbReference type="PROSITE" id="PS51278"/>
    </source>
</evidence>
<dbReference type="InterPro" id="IPR029057">
    <property type="entry name" value="PRTase-like"/>
</dbReference>
<evidence type="ECO:0000256" key="10">
    <source>
        <dbReference type="PIRSR" id="PIRSR000485-2"/>
    </source>
</evidence>
<dbReference type="EMBL" id="JAHLFV010000021">
    <property type="protein sequence ID" value="MBU3849121.1"/>
    <property type="molecule type" value="Genomic_DNA"/>
</dbReference>
<evidence type="ECO:0000256" key="11">
    <source>
        <dbReference type="PIRSR" id="PIRSR000485-3"/>
    </source>
</evidence>
<name>A0A9E2NXX8_9SPIR</name>
<comment type="similarity">
    <text evidence="2 7 8">In the C-terminal section; belongs to the purine/pyrimidine phosphoribosyltransferase family.</text>
</comment>
<evidence type="ECO:0000256" key="3">
    <source>
        <dbReference type="ARBA" id="ARBA00022676"/>
    </source>
</evidence>
<dbReference type="InterPro" id="IPR029055">
    <property type="entry name" value="Ntn_hydrolases_N"/>
</dbReference>
<feature type="binding site" evidence="7 10">
    <location>
        <position position="370"/>
    </location>
    <ligand>
        <name>Mg(2+)</name>
        <dbReference type="ChEBI" id="CHEBI:18420"/>
    </ligand>
</feature>
<comment type="cofactor">
    <cofactor evidence="7 10">
        <name>Mg(2+)</name>
        <dbReference type="ChEBI" id="CHEBI:18420"/>
    </cofactor>
    <text evidence="7 10">Binds 1 Mg(2+) ion per subunit.</text>
</comment>
<comment type="pathway">
    <text evidence="1 7 8">Purine metabolism; IMP biosynthesis via de novo pathway; N(1)-(5-phospho-D-ribosyl)glycinamide from 5-phospho-alpha-D-ribose 1-diphosphate: step 1/2.</text>
</comment>
<gene>
    <name evidence="7" type="primary">purF</name>
    <name evidence="13" type="ORF">IAA16_00980</name>
</gene>
<feature type="binding site" evidence="7 10">
    <location>
        <position position="369"/>
    </location>
    <ligand>
        <name>Mg(2+)</name>
        <dbReference type="ChEBI" id="CHEBI:18420"/>
    </ligand>
</feature>
<keyword evidence="3 7" id="KW-0328">Glycosyltransferase</keyword>
<evidence type="ECO:0000256" key="4">
    <source>
        <dbReference type="ARBA" id="ARBA00022679"/>
    </source>
</evidence>
<reference evidence="13" key="2">
    <citation type="submission" date="2021-04" db="EMBL/GenBank/DDBJ databases">
        <authorList>
            <person name="Gilroy R."/>
        </authorList>
    </citation>
    <scope>NUCLEOTIDE SEQUENCE</scope>
    <source>
        <strain evidence="13">Gambia15-2214</strain>
    </source>
</reference>
<keyword evidence="7 10" id="KW-0460">Magnesium</keyword>
<feature type="binding site" evidence="7 11">
    <location>
        <position position="463"/>
    </location>
    <ligand>
        <name>[4Fe-4S] cluster</name>
        <dbReference type="ChEBI" id="CHEBI:49883"/>
    </ligand>
</feature>
<dbReference type="PROSITE" id="PS51278">
    <property type="entry name" value="GATASE_TYPE_2"/>
    <property type="match status" value="1"/>
</dbReference>
<dbReference type="Pfam" id="PF13537">
    <property type="entry name" value="GATase_7"/>
    <property type="match status" value="1"/>
</dbReference>
<evidence type="ECO:0000313" key="14">
    <source>
        <dbReference type="Proteomes" id="UP000823914"/>
    </source>
</evidence>
<evidence type="ECO:0000313" key="13">
    <source>
        <dbReference type="EMBL" id="MBU3849121.1"/>
    </source>
</evidence>
<dbReference type="HAMAP" id="MF_01931">
    <property type="entry name" value="PurF"/>
    <property type="match status" value="1"/>
</dbReference>
<dbReference type="CDD" id="cd00715">
    <property type="entry name" value="GPATase_N"/>
    <property type="match status" value="1"/>
</dbReference>
<comment type="catalytic activity">
    <reaction evidence="7 8">
        <text>5-phospho-beta-D-ribosylamine + L-glutamate + diphosphate = 5-phospho-alpha-D-ribose 1-diphosphate + L-glutamine + H2O</text>
        <dbReference type="Rhea" id="RHEA:14905"/>
        <dbReference type="ChEBI" id="CHEBI:15377"/>
        <dbReference type="ChEBI" id="CHEBI:29985"/>
        <dbReference type="ChEBI" id="CHEBI:33019"/>
        <dbReference type="ChEBI" id="CHEBI:58017"/>
        <dbReference type="ChEBI" id="CHEBI:58359"/>
        <dbReference type="ChEBI" id="CHEBI:58681"/>
        <dbReference type="EC" id="2.4.2.14"/>
    </reaction>
</comment>
<dbReference type="InterPro" id="IPR017932">
    <property type="entry name" value="GATase_2_dom"/>
</dbReference>
<keyword evidence="6 7" id="KW-0315">Glutamine amidotransferase</keyword>
<feature type="binding site" evidence="7 11">
    <location>
        <position position="260"/>
    </location>
    <ligand>
        <name>[4Fe-4S] cluster</name>
        <dbReference type="ChEBI" id="CHEBI:49883"/>
    </ligand>
</feature>
<evidence type="ECO:0000256" key="6">
    <source>
        <dbReference type="ARBA" id="ARBA00022962"/>
    </source>
</evidence>
<keyword evidence="7" id="KW-0004">4Fe-4S</keyword>
<feature type="active site" description="Nucleophile" evidence="7 9">
    <location>
        <position position="19"/>
    </location>
</feature>
<evidence type="ECO:0000256" key="7">
    <source>
        <dbReference type="HAMAP-Rule" id="MF_01931"/>
    </source>
</evidence>
<dbReference type="Gene3D" id="3.60.20.10">
    <property type="entry name" value="Glutamine Phosphoribosylpyrophosphate, subunit 1, domain 1"/>
    <property type="match status" value="1"/>
</dbReference>
<evidence type="ECO:0000256" key="5">
    <source>
        <dbReference type="ARBA" id="ARBA00022755"/>
    </source>
</evidence>
<comment type="caution">
    <text evidence="13">The sequence shown here is derived from an EMBL/GenBank/DDBJ whole genome shotgun (WGS) entry which is preliminary data.</text>
</comment>
<organism evidence="13 14">
    <name type="scientific">Candidatus Treponema excrementipullorum</name>
    <dbReference type="NCBI Taxonomy" id="2838768"/>
    <lineage>
        <taxon>Bacteria</taxon>
        <taxon>Pseudomonadati</taxon>
        <taxon>Spirochaetota</taxon>
        <taxon>Spirochaetia</taxon>
        <taxon>Spirochaetales</taxon>
        <taxon>Treponemataceae</taxon>
        <taxon>Treponema</taxon>
    </lineage>
</organism>